<dbReference type="InterPro" id="IPR036388">
    <property type="entry name" value="WH-like_DNA-bd_sf"/>
</dbReference>
<dbReference type="PROSITE" id="PS01117">
    <property type="entry name" value="HTH_MARR_1"/>
    <property type="match status" value="1"/>
</dbReference>
<evidence type="ECO:0000313" key="6">
    <source>
        <dbReference type="EMBL" id="PKW15815.1"/>
    </source>
</evidence>
<evidence type="ECO:0000256" key="1">
    <source>
        <dbReference type="ARBA" id="ARBA00023015"/>
    </source>
</evidence>
<proteinExistence type="predicted"/>
<dbReference type="SMART" id="SM00347">
    <property type="entry name" value="HTH_MARR"/>
    <property type="match status" value="1"/>
</dbReference>
<dbReference type="AlphaFoldDB" id="A0A2N3XYQ7"/>
<dbReference type="Pfam" id="PF12802">
    <property type="entry name" value="MarR_2"/>
    <property type="match status" value="1"/>
</dbReference>
<keyword evidence="7" id="KW-1185">Reference proteome</keyword>
<dbReference type="InterPro" id="IPR023187">
    <property type="entry name" value="Tscrpt_reg_MarR-type_CS"/>
</dbReference>
<dbReference type="Proteomes" id="UP000233786">
    <property type="component" value="Unassembled WGS sequence"/>
</dbReference>
<dbReference type="EMBL" id="PJNB01000001">
    <property type="protein sequence ID" value="PKW15815.1"/>
    <property type="molecule type" value="Genomic_DNA"/>
</dbReference>
<dbReference type="STRING" id="994479.GCA_000194155_03634"/>
<dbReference type="GO" id="GO:0003677">
    <property type="term" value="F:DNA binding"/>
    <property type="evidence" value="ECO:0007669"/>
    <property type="project" value="UniProtKB-KW"/>
</dbReference>
<name>A0A2N3XYQ7_SACSN</name>
<evidence type="ECO:0000256" key="2">
    <source>
        <dbReference type="ARBA" id="ARBA00023125"/>
    </source>
</evidence>
<feature type="compositionally biased region" description="Basic residues" evidence="4">
    <location>
        <begin position="167"/>
        <end position="177"/>
    </location>
</feature>
<dbReference type="InterPro" id="IPR036390">
    <property type="entry name" value="WH_DNA-bd_sf"/>
</dbReference>
<keyword evidence="3" id="KW-0804">Transcription</keyword>
<sequence>MDDVDAWVVADELMTVIAALRRTVRRSLRAELPTPDLRGAHVELLRVVEQQPGISVTAAALQLRMAANSVSTLVNQLARVGLLRRETDPADRRAIRLHLTDTAAHRLATWRRARTGLVGDALAELSAVDQQAVAGALRGLHALVDALEGGGADDRADGRAVQGSAARVRRPDRGRRG</sequence>
<protein>
    <submittedName>
        <fullName evidence="6">DNA-binding MarR family transcriptional regulator</fullName>
    </submittedName>
</protein>
<keyword evidence="1" id="KW-0805">Transcription regulation</keyword>
<gene>
    <name evidence="6" type="ORF">A8926_3583</name>
</gene>
<dbReference type="SUPFAM" id="SSF46785">
    <property type="entry name" value="Winged helix' DNA-binding domain"/>
    <property type="match status" value="1"/>
</dbReference>
<dbReference type="PANTHER" id="PTHR39515:SF2">
    <property type="entry name" value="HTH-TYPE TRANSCRIPTIONAL REGULATOR RV0880"/>
    <property type="match status" value="1"/>
</dbReference>
<reference evidence="6" key="1">
    <citation type="submission" date="2017-12" db="EMBL/GenBank/DDBJ databases">
        <title>Sequencing the genomes of 1000 Actinobacteria strains.</title>
        <authorList>
            <person name="Klenk H.-P."/>
        </authorList>
    </citation>
    <scope>NUCLEOTIDE SEQUENCE [LARGE SCALE GENOMIC DNA]</scope>
    <source>
        <strain evidence="6">DSM 44228</strain>
    </source>
</reference>
<feature type="domain" description="HTH marR-type" evidence="5">
    <location>
        <begin position="10"/>
        <end position="142"/>
    </location>
</feature>
<dbReference type="GO" id="GO:0003700">
    <property type="term" value="F:DNA-binding transcription factor activity"/>
    <property type="evidence" value="ECO:0007669"/>
    <property type="project" value="InterPro"/>
</dbReference>
<dbReference type="PANTHER" id="PTHR39515">
    <property type="entry name" value="CONSERVED PROTEIN"/>
    <property type="match status" value="1"/>
</dbReference>
<evidence type="ECO:0000256" key="4">
    <source>
        <dbReference type="SAM" id="MobiDB-lite"/>
    </source>
</evidence>
<evidence type="ECO:0000256" key="3">
    <source>
        <dbReference type="ARBA" id="ARBA00023163"/>
    </source>
</evidence>
<keyword evidence="2 6" id="KW-0238">DNA-binding</keyword>
<evidence type="ECO:0000259" key="5">
    <source>
        <dbReference type="PROSITE" id="PS50995"/>
    </source>
</evidence>
<dbReference type="PROSITE" id="PS50995">
    <property type="entry name" value="HTH_MARR_2"/>
    <property type="match status" value="1"/>
</dbReference>
<dbReference type="RefSeq" id="WP_010696889.1">
    <property type="nucleotide sequence ID" value="NZ_CP061007.1"/>
</dbReference>
<dbReference type="Gene3D" id="1.10.10.10">
    <property type="entry name" value="Winged helix-like DNA-binding domain superfamily/Winged helix DNA-binding domain"/>
    <property type="match status" value="1"/>
</dbReference>
<comment type="caution">
    <text evidence="6">The sequence shown here is derived from an EMBL/GenBank/DDBJ whole genome shotgun (WGS) entry which is preliminary data.</text>
</comment>
<dbReference type="InterPro" id="IPR052526">
    <property type="entry name" value="HTH-type_Bedaq_tolerance"/>
</dbReference>
<dbReference type="InterPro" id="IPR000835">
    <property type="entry name" value="HTH_MarR-typ"/>
</dbReference>
<feature type="region of interest" description="Disordered" evidence="4">
    <location>
        <begin position="152"/>
        <end position="177"/>
    </location>
</feature>
<evidence type="ECO:0000313" key="7">
    <source>
        <dbReference type="Proteomes" id="UP000233786"/>
    </source>
</evidence>
<organism evidence="6 7">
    <name type="scientific">Saccharopolyspora spinosa</name>
    <dbReference type="NCBI Taxonomy" id="60894"/>
    <lineage>
        <taxon>Bacteria</taxon>
        <taxon>Bacillati</taxon>
        <taxon>Actinomycetota</taxon>
        <taxon>Actinomycetes</taxon>
        <taxon>Pseudonocardiales</taxon>
        <taxon>Pseudonocardiaceae</taxon>
        <taxon>Saccharopolyspora</taxon>
    </lineage>
</organism>
<accession>A0A2N3XYQ7</accession>